<feature type="domain" description="KaiA C-terminal" evidence="3">
    <location>
        <begin position="7"/>
        <end position="115"/>
    </location>
</feature>
<keyword evidence="1" id="KW-0090">Biological rhythms</keyword>
<gene>
    <name evidence="4" type="ORF">AVDCRST_MAG81-4087</name>
</gene>
<evidence type="ECO:0000256" key="1">
    <source>
        <dbReference type="ARBA" id="ARBA00023108"/>
    </source>
</evidence>
<protein>
    <recommendedName>
        <fullName evidence="2">Circadian clock oscillator protein KaiA</fullName>
    </recommendedName>
</protein>
<dbReference type="EMBL" id="CADCWO010000194">
    <property type="protein sequence ID" value="CAA9585148.1"/>
    <property type="molecule type" value="Genomic_DNA"/>
</dbReference>
<dbReference type="Gene3D" id="1.10.1240.30">
    <property type="entry name" value="KaiA/RbsU domain"/>
    <property type="match status" value="1"/>
</dbReference>
<dbReference type="PROSITE" id="PS51431">
    <property type="entry name" value="KAIA_C"/>
    <property type="match status" value="1"/>
</dbReference>
<accession>A0A6J4VWR5</accession>
<dbReference type="GO" id="GO:0007623">
    <property type="term" value="P:circadian rhythm"/>
    <property type="evidence" value="ECO:0007669"/>
    <property type="project" value="InterPro"/>
</dbReference>
<dbReference type="InterPro" id="IPR017944">
    <property type="entry name" value="KaiA/RbsU_helical_domain_sf"/>
</dbReference>
<evidence type="ECO:0000259" key="3">
    <source>
        <dbReference type="PROSITE" id="PS51431"/>
    </source>
</evidence>
<reference evidence="4" key="1">
    <citation type="submission" date="2020-02" db="EMBL/GenBank/DDBJ databases">
        <authorList>
            <person name="Meier V. D."/>
        </authorList>
    </citation>
    <scope>NUCLEOTIDE SEQUENCE</scope>
    <source>
        <strain evidence="4">AVDCRST_MAG81</strain>
    </source>
</reference>
<dbReference type="InterPro" id="IPR011648">
    <property type="entry name" value="Circadian_clock_KaiA"/>
</dbReference>
<evidence type="ECO:0000313" key="4">
    <source>
        <dbReference type="EMBL" id="CAA9585148.1"/>
    </source>
</evidence>
<dbReference type="SUPFAM" id="SSF101215">
    <property type="entry name" value="KaiA/RbsU domain"/>
    <property type="match status" value="1"/>
</dbReference>
<dbReference type="AlphaFoldDB" id="A0A6J4VWR5"/>
<dbReference type="Pfam" id="PF07688">
    <property type="entry name" value="KaiA"/>
    <property type="match status" value="1"/>
</dbReference>
<name>A0A6J4VWR5_9CYAN</name>
<sequence>MDYRQRNPQHFLQHLPETKQRSFLNELKGDYQEIILSYFTATAASSQKIDAFATKAFLADLSVSQVMEIHMELMDAFSKQLKLENRSDDVLLDYRITLIDTIGHLCELYRCAIPREP</sequence>
<evidence type="ECO:0000256" key="2">
    <source>
        <dbReference type="ARBA" id="ARBA00034852"/>
    </source>
</evidence>
<dbReference type="SMART" id="SM01247">
    <property type="entry name" value="KaiA"/>
    <property type="match status" value="1"/>
</dbReference>
<dbReference type="InterPro" id="IPR020856">
    <property type="entry name" value="Circadian_clock_protein_KaiA_C"/>
</dbReference>
<organism evidence="4">
    <name type="scientific">uncultured Synechococcales cyanobacterium</name>
    <dbReference type="NCBI Taxonomy" id="1936017"/>
    <lineage>
        <taxon>Bacteria</taxon>
        <taxon>Bacillati</taxon>
        <taxon>Cyanobacteriota</taxon>
        <taxon>Cyanophyceae</taxon>
        <taxon>Synechococcales</taxon>
        <taxon>environmental samples</taxon>
    </lineage>
</organism>
<proteinExistence type="predicted"/>